<sequence length="332" mass="35197">MTDRFRALVVDKSDASFSVEIKEMTLDELPPGEVTIRVAWSGVNYKDGLAGIPDGRILETYPLIPGIDLAGTVIHSSDSRFKEGEEVIVASAELGVSHNGGFSEMARVPGDWVIPLPEGLTLKEAMVLGTAGFTAAMSIQRMEENGLKPEKGPVLVAGATGGVGSTAVAMLAKRGYTVAAGTGKADVQDYLRRLGAAEILPREELTNPKQRPLLKSRWAGAVDPVGGETLSYLLSTMKFGGSVALSGLAGGGKFASTVYPFILRGVNLLGIDSAHVSNAYRRKVWHRLATDLKPEGLLDWIGAEEITLDDLPAAMSTILQGGVRGRKLVKLS</sequence>
<dbReference type="InterPro" id="IPR014188">
    <property type="entry name" value="Acrylyl-CoA_reductase_AcuI"/>
</dbReference>
<dbReference type="SUPFAM" id="SSF51735">
    <property type="entry name" value="NAD(P)-binding Rossmann-fold domains"/>
    <property type="match status" value="1"/>
</dbReference>
<keyword evidence="3" id="KW-1185">Reference proteome</keyword>
<dbReference type="PANTHER" id="PTHR43677:SF1">
    <property type="entry name" value="ACRYLYL-COA REDUCTASE ACUI-RELATED"/>
    <property type="match status" value="1"/>
</dbReference>
<dbReference type="InterPro" id="IPR051397">
    <property type="entry name" value="Zn-ADH-like_protein"/>
</dbReference>
<dbReference type="InterPro" id="IPR013154">
    <property type="entry name" value="ADH-like_N"/>
</dbReference>
<evidence type="ECO:0000313" key="3">
    <source>
        <dbReference type="Proteomes" id="UP000186795"/>
    </source>
</evidence>
<dbReference type="SUPFAM" id="SSF50129">
    <property type="entry name" value="GroES-like"/>
    <property type="match status" value="1"/>
</dbReference>
<dbReference type="Pfam" id="PF00107">
    <property type="entry name" value="ADH_zinc_N"/>
    <property type="match status" value="1"/>
</dbReference>
<accession>A0A1N7NLS6</accession>
<dbReference type="SMART" id="SM00829">
    <property type="entry name" value="PKS_ER"/>
    <property type="match status" value="1"/>
</dbReference>
<dbReference type="InterPro" id="IPR036291">
    <property type="entry name" value="NAD(P)-bd_dom_sf"/>
</dbReference>
<dbReference type="InterPro" id="IPR020843">
    <property type="entry name" value="ER"/>
</dbReference>
<dbReference type="AlphaFoldDB" id="A0A1N7NLS6"/>
<dbReference type="Proteomes" id="UP000186795">
    <property type="component" value="Unassembled WGS sequence"/>
</dbReference>
<evidence type="ECO:0000259" key="1">
    <source>
        <dbReference type="SMART" id="SM00829"/>
    </source>
</evidence>
<dbReference type="NCBIfam" id="TIGR02823">
    <property type="entry name" value="oxido_YhdH"/>
    <property type="match status" value="1"/>
</dbReference>
<dbReference type="Pfam" id="PF08240">
    <property type="entry name" value="ADH_N"/>
    <property type="match status" value="1"/>
</dbReference>
<name>A0A1N7NLS6_9BACL</name>
<proteinExistence type="predicted"/>
<feature type="domain" description="Enoyl reductase (ER)" evidence="1">
    <location>
        <begin position="12"/>
        <end position="329"/>
    </location>
</feature>
<dbReference type="Gene3D" id="3.90.180.10">
    <property type="entry name" value="Medium-chain alcohol dehydrogenases, catalytic domain"/>
    <property type="match status" value="1"/>
</dbReference>
<dbReference type="InterPro" id="IPR011032">
    <property type="entry name" value="GroES-like_sf"/>
</dbReference>
<reference evidence="3" key="1">
    <citation type="submission" date="2017-01" db="EMBL/GenBank/DDBJ databases">
        <authorList>
            <person name="Varghese N."/>
            <person name="Submissions S."/>
        </authorList>
    </citation>
    <scope>NUCLEOTIDE SEQUENCE [LARGE SCALE GENOMIC DNA]</scope>
    <source>
        <strain evidence="3">DSM 45196</strain>
    </source>
</reference>
<evidence type="ECO:0000313" key="2">
    <source>
        <dbReference type="EMBL" id="SIS99324.1"/>
    </source>
</evidence>
<dbReference type="PANTHER" id="PTHR43677">
    <property type="entry name" value="SHORT-CHAIN DEHYDROGENASE/REDUCTASE"/>
    <property type="match status" value="1"/>
</dbReference>
<gene>
    <name evidence="2" type="ORF">SAMN05421790_10996</name>
</gene>
<dbReference type="RefSeq" id="WP_009711233.1">
    <property type="nucleotide sequence ID" value="NZ_CP048103.1"/>
</dbReference>
<dbReference type="InterPro" id="IPR013149">
    <property type="entry name" value="ADH-like_C"/>
</dbReference>
<organism evidence="2 3">
    <name type="scientific">Kroppenstedtia eburnea</name>
    <dbReference type="NCBI Taxonomy" id="714067"/>
    <lineage>
        <taxon>Bacteria</taxon>
        <taxon>Bacillati</taxon>
        <taxon>Bacillota</taxon>
        <taxon>Bacilli</taxon>
        <taxon>Bacillales</taxon>
        <taxon>Thermoactinomycetaceae</taxon>
        <taxon>Kroppenstedtia</taxon>
    </lineage>
</organism>
<dbReference type="GO" id="GO:0043957">
    <property type="term" value="F:acryloyl-CoA reductase (NADPH) activity"/>
    <property type="evidence" value="ECO:0007669"/>
    <property type="project" value="TreeGrafter"/>
</dbReference>
<dbReference type="EMBL" id="FTOD01000009">
    <property type="protein sequence ID" value="SIS99324.1"/>
    <property type="molecule type" value="Genomic_DNA"/>
</dbReference>
<dbReference type="Gene3D" id="3.40.50.720">
    <property type="entry name" value="NAD(P)-binding Rossmann-like Domain"/>
    <property type="match status" value="1"/>
</dbReference>
<protein>
    <submittedName>
        <fullName evidence="2">Putative quinone oxidoreductase, YhdH/YhfP family</fullName>
    </submittedName>
</protein>